<dbReference type="PROSITE" id="PS51272">
    <property type="entry name" value="SLH"/>
    <property type="match status" value="2"/>
</dbReference>
<protein>
    <submittedName>
        <fullName evidence="3">S-layer homology domain-containing protein</fullName>
    </submittedName>
</protein>
<dbReference type="InterPro" id="IPR001119">
    <property type="entry name" value="SLH_dom"/>
</dbReference>
<dbReference type="EMBL" id="JACYTN010000024">
    <property type="protein sequence ID" value="MBD8500539.1"/>
    <property type="molecule type" value="Genomic_DNA"/>
</dbReference>
<dbReference type="PANTHER" id="PTHR43308">
    <property type="entry name" value="OUTER MEMBRANE PROTEIN ALPHA-RELATED"/>
    <property type="match status" value="1"/>
</dbReference>
<gene>
    <name evidence="3" type="ORF">IFO66_19825</name>
</gene>
<evidence type="ECO:0000259" key="2">
    <source>
        <dbReference type="PROSITE" id="PS51272"/>
    </source>
</evidence>
<evidence type="ECO:0000256" key="1">
    <source>
        <dbReference type="SAM" id="SignalP"/>
    </source>
</evidence>
<feature type="domain" description="SLH" evidence="2">
    <location>
        <begin position="136"/>
        <end position="199"/>
    </location>
</feature>
<reference evidence="3 4" key="1">
    <citation type="submission" date="2020-09" db="EMBL/GenBank/DDBJ databases">
        <title>Paenibacillus sp. CAU 1523 isolated from sand of Haeundae Beach.</title>
        <authorList>
            <person name="Kim W."/>
        </authorList>
    </citation>
    <scope>NUCLEOTIDE SEQUENCE [LARGE SCALE GENOMIC DNA]</scope>
    <source>
        <strain evidence="3 4">CAU 1523</strain>
    </source>
</reference>
<dbReference type="PANTHER" id="PTHR43308:SF5">
    <property type="entry name" value="S-LAYER PROTEIN _ PEPTIDOGLYCAN ENDO-BETA-N-ACETYLGLUCOSAMINIDASE"/>
    <property type="match status" value="1"/>
</dbReference>
<evidence type="ECO:0000313" key="4">
    <source>
        <dbReference type="Proteomes" id="UP000634529"/>
    </source>
</evidence>
<comment type="caution">
    <text evidence="3">The sequence shown here is derived from an EMBL/GenBank/DDBJ whole genome shotgun (WGS) entry which is preliminary data.</text>
</comment>
<keyword evidence="4" id="KW-1185">Reference proteome</keyword>
<evidence type="ECO:0000313" key="3">
    <source>
        <dbReference type="EMBL" id="MBD8500539.1"/>
    </source>
</evidence>
<dbReference type="RefSeq" id="WP_192026822.1">
    <property type="nucleotide sequence ID" value="NZ_JACYTN010000024.1"/>
</dbReference>
<feature type="domain" description="SLH" evidence="2">
    <location>
        <begin position="37"/>
        <end position="100"/>
    </location>
</feature>
<accession>A0ABR9B3N8</accession>
<sequence length="413" mass="45388">MMKRKALVAMTALSVFLGGSVQVSLSSAASASTVNGAVAVTFSDVAGHWAEGAIYEAVKRGYVTGYPTGKFLPNAKVSRAEFVKMAVSALNLPVESAANGLWYVKYVDAAKTSGIFVEGDFVGADWNKPLSREEMSKVAVRALDLKAEDKQWMYLATKNGLISGTAPGVLSPEGSTTRAQAISVIERMLKVKSGAKLSVDKYAVSAAELYWHDTNIMTMLPRYFQDSFNGKPFDNKAMISQSPDGKATCKVTQLVAIDLGDPKDPNRKLIEDKEYAWVGNGKYHKLKDSDGYAVMGISETKITGKLNVERLFPCQIAFQNDDWYEMPENVKNPRKPDRTYGIMPWNAKYEQFQSFVDVSKLSSGTVSFATGTLFPKGNFVSDKAFRFIFGGMGNWQGSYIPIYNGKLNTNYHQ</sequence>
<dbReference type="Pfam" id="PF00395">
    <property type="entry name" value="SLH"/>
    <property type="match status" value="2"/>
</dbReference>
<name>A0ABR9B3N8_9BACL</name>
<dbReference type="InterPro" id="IPR051465">
    <property type="entry name" value="Cell_Envelope_Struct_Comp"/>
</dbReference>
<proteinExistence type="predicted"/>
<dbReference type="Proteomes" id="UP000634529">
    <property type="component" value="Unassembled WGS sequence"/>
</dbReference>
<organism evidence="3 4">
    <name type="scientific">Paenibacillus arenosi</name>
    <dbReference type="NCBI Taxonomy" id="2774142"/>
    <lineage>
        <taxon>Bacteria</taxon>
        <taxon>Bacillati</taxon>
        <taxon>Bacillota</taxon>
        <taxon>Bacilli</taxon>
        <taxon>Bacillales</taxon>
        <taxon>Paenibacillaceae</taxon>
        <taxon>Paenibacillus</taxon>
    </lineage>
</organism>
<feature type="chain" id="PRO_5047524609" evidence="1">
    <location>
        <begin position="32"/>
        <end position="413"/>
    </location>
</feature>
<keyword evidence="1" id="KW-0732">Signal</keyword>
<feature type="signal peptide" evidence="1">
    <location>
        <begin position="1"/>
        <end position="31"/>
    </location>
</feature>